<dbReference type="Pfam" id="PF00990">
    <property type="entry name" value="GGDEF"/>
    <property type="match status" value="1"/>
</dbReference>
<feature type="domain" description="GGDEF" evidence="5">
    <location>
        <begin position="169"/>
        <end position="303"/>
    </location>
</feature>
<evidence type="ECO:0000313" key="7">
    <source>
        <dbReference type="Proteomes" id="UP001161423"/>
    </source>
</evidence>
<reference evidence="6" key="2">
    <citation type="submission" date="2023-01" db="EMBL/GenBank/DDBJ databases">
        <title>Draft genome sequence of Methylophaga thalassica strain NBRC 102424.</title>
        <authorList>
            <person name="Sun Q."/>
            <person name="Mori K."/>
        </authorList>
    </citation>
    <scope>NUCLEOTIDE SEQUENCE</scope>
    <source>
        <strain evidence="6">NBRC 102424</strain>
    </source>
</reference>
<dbReference type="Proteomes" id="UP001161423">
    <property type="component" value="Unassembled WGS sequence"/>
</dbReference>
<sequence length="309" mass="34998">MDKKMQVLVVDDNEIDCLTTGSFVEKANMNLLVANDPYSALEIIANQEITPEIIVVDWIMPKMNGLELCQKIRELKFTITPYIIMVTSNSLGENEQNALDVGADDFIEKPIHGAIFISRLRVGARIINLQKKLLSLAHTDELTGLLNRRAAIDACKTHLSRLARTEVPLSHCLIISDIDFFKKINDTYGHEMGDRVLVDVSKRLRNSLRPFETVARFGGEEFLLYCEANEKEIKLILERMRKAICTDPYTLNDVSLNLTMSFGCVVIKQNDTHHDINEFIKTADSLLYEVKNAGRDNFKVATFASMKND</sequence>
<dbReference type="InterPro" id="IPR043128">
    <property type="entry name" value="Rev_trsase/Diguanyl_cyclase"/>
</dbReference>
<dbReference type="SUPFAM" id="SSF52172">
    <property type="entry name" value="CheY-like"/>
    <property type="match status" value="1"/>
</dbReference>
<evidence type="ECO:0000256" key="1">
    <source>
        <dbReference type="ARBA" id="ARBA00012528"/>
    </source>
</evidence>
<dbReference type="InterPro" id="IPR000160">
    <property type="entry name" value="GGDEF_dom"/>
</dbReference>
<accession>A0ABQ5TSU3</accession>
<dbReference type="EMBL" id="BSND01000004">
    <property type="protein sequence ID" value="GLP99227.1"/>
    <property type="molecule type" value="Genomic_DNA"/>
</dbReference>
<evidence type="ECO:0000256" key="2">
    <source>
        <dbReference type="ARBA" id="ARBA00034247"/>
    </source>
</evidence>
<dbReference type="InterPro" id="IPR029787">
    <property type="entry name" value="Nucleotide_cyclase"/>
</dbReference>
<dbReference type="PANTHER" id="PTHR45138">
    <property type="entry name" value="REGULATORY COMPONENTS OF SENSORY TRANSDUCTION SYSTEM"/>
    <property type="match status" value="1"/>
</dbReference>
<evidence type="ECO:0000313" key="6">
    <source>
        <dbReference type="EMBL" id="GLP99227.1"/>
    </source>
</evidence>
<dbReference type="CDD" id="cd01949">
    <property type="entry name" value="GGDEF"/>
    <property type="match status" value="1"/>
</dbReference>
<dbReference type="SMART" id="SM00448">
    <property type="entry name" value="REC"/>
    <property type="match status" value="1"/>
</dbReference>
<dbReference type="PROSITE" id="PS50887">
    <property type="entry name" value="GGDEF"/>
    <property type="match status" value="1"/>
</dbReference>
<dbReference type="EC" id="2.7.7.65" evidence="1"/>
<comment type="catalytic activity">
    <reaction evidence="2">
        <text>2 GTP = 3',3'-c-di-GMP + 2 diphosphate</text>
        <dbReference type="Rhea" id="RHEA:24898"/>
        <dbReference type="ChEBI" id="CHEBI:33019"/>
        <dbReference type="ChEBI" id="CHEBI:37565"/>
        <dbReference type="ChEBI" id="CHEBI:58805"/>
        <dbReference type="EC" id="2.7.7.65"/>
    </reaction>
</comment>
<dbReference type="CDD" id="cd17546">
    <property type="entry name" value="REC_hyHK_CKI1_RcsC-like"/>
    <property type="match status" value="1"/>
</dbReference>
<dbReference type="SMART" id="SM00267">
    <property type="entry name" value="GGDEF"/>
    <property type="match status" value="1"/>
</dbReference>
<dbReference type="PANTHER" id="PTHR45138:SF9">
    <property type="entry name" value="DIGUANYLATE CYCLASE DGCM-RELATED"/>
    <property type="match status" value="1"/>
</dbReference>
<evidence type="ECO:0000259" key="4">
    <source>
        <dbReference type="PROSITE" id="PS50110"/>
    </source>
</evidence>
<keyword evidence="3" id="KW-0597">Phosphoprotein</keyword>
<dbReference type="InterPro" id="IPR050469">
    <property type="entry name" value="Diguanylate_Cyclase"/>
</dbReference>
<dbReference type="Gene3D" id="3.30.70.270">
    <property type="match status" value="1"/>
</dbReference>
<comment type="caution">
    <text evidence="6">The sequence shown here is derived from an EMBL/GenBank/DDBJ whole genome shotgun (WGS) entry which is preliminary data.</text>
</comment>
<evidence type="ECO:0000259" key="5">
    <source>
        <dbReference type="PROSITE" id="PS50887"/>
    </source>
</evidence>
<name>A0ABQ5TSU3_9GAMM</name>
<dbReference type="SUPFAM" id="SSF55073">
    <property type="entry name" value="Nucleotide cyclase"/>
    <property type="match status" value="1"/>
</dbReference>
<dbReference type="InterPro" id="IPR001789">
    <property type="entry name" value="Sig_transdc_resp-reg_receiver"/>
</dbReference>
<keyword evidence="7" id="KW-1185">Reference proteome</keyword>
<protein>
    <recommendedName>
        <fullName evidence="1">diguanylate cyclase</fullName>
        <ecNumber evidence="1">2.7.7.65</ecNumber>
    </recommendedName>
</protein>
<organism evidence="6 7">
    <name type="scientific">Methylophaga thalassica</name>
    <dbReference type="NCBI Taxonomy" id="40223"/>
    <lineage>
        <taxon>Bacteria</taxon>
        <taxon>Pseudomonadati</taxon>
        <taxon>Pseudomonadota</taxon>
        <taxon>Gammaproteobacteria</taxon>
        <taxon>Thiotrichales</taxon>
        <taxon>Piscirickettsiaceae</taxon>
        <taxon>Methylophaga</taxon>
    </lineage>
</organism>
<dbReference type="InterPro" id="IPR011006">
    <property type="entry name" value="CheY-like_superfamily"/>
</dbReference>
<reference evidence="6" key="1">
    <citation type="journal article" date="2014" name="Int. J. Syst. Evol. Microbiol.">
        <title>Complete genome of a new Firmicutes species belonging to the dominant human colonic microbiota ('Ruminococcus bicirculans') reveals two chromosomes and a selective capacity to utilize plant glucans.</title>
        <authorList>
            <consortium name="NISC Comparative Sequencing Program"/>
            <person name="Wegmann U."/>
            <person name="Louis P."/>
            <person name="Goesmann A."/>
            <person name="Henrissat B."/>
            <person name="Duncan S.H."/>
            <person name="Flint H.J."/>
        </authorList>
    </citation>
    <scope>NUCLEOTIDE SEQUENCE</scope>
    <source>
        <strain evidence="6">NBRC 102424</strain>
    </source>
</reference>
<proteinExistence type="predicted"/>
<dbReference type="NCBIfam" id="TIGR00254">
    <property type="entry name" value="GGDEF"/>
    <property type="match status" value="1"/>
</dbReference>
<feature type="domain" description="Response regulatory" evidence="4">
    <location>
        <begin position="6"/>
        <end position="124"/>
    </location>
</feature>
<dbReference type="Pfam" id="PF00072">
    <property type="entry name" value="Response_reg"/>
    <property type="match status" value="1"/>
</dbReference>
<dbReference type="Gene3D" id="3.40.50.2300">
    <property type="match status" value="1"/>
</dbReference>
<feature type="modified residue" description="4-aspartylphosphate" evidence="3">
    <location>
        <position position="57"/>
    </location>
</feature>
<gene>
    <name evidence="6" type="ORF">GCM10007891_10810</name>
</gene>
<dbReference type="PROSITE" id="PS50110">
    <property type="entry name" value="RESPONSE_REGULATORY"/>
    <property type="match status" value="1"/>
</dbReference>
<evidence type="ECO:0000256" key="3">
    <source>
        <dbReference type="PROSITE-ProRule" id="PRU00169"/>
    </source>
</evidence>